<dbReference type="GeneID" id="5037415"/>
<evidence type="ECO:0000313" key="1">
    <source>
        <dbReference type="EMBL" id="CAK84233.1"/>
    </source>
</evidence>
<dbReference type="KEGG" id="ptm:GSPATT00018451001"/>
<dbReference type="RefSeq" id="XP_001451630.1">
    <property type="nucleotide sequence ID" value="XM_001451593.1"/>
</dbReference>
<gene>
    <name evidence="1" type="ORF">GSPATT00018451001</name>
</gene>
<reference evidence="1 2" key="1">
    <citation type="journal article" date="2006" name="Nature">
        <title>Global trends of whole-genome duplications revealed by the ciliate Paramecium tetraurelia.</title>
        <authorList>
            <consortium name="Genoscope"/>
            <person name="Aury J.-M."/>
            <person name="Jaillon O."/>
            <person name="Duret L."/>
            <person name="Noel B."/>
            <person name="Jubin C."/>
            <person name="Porcel B.M."/>
            <person name="Segurens B."/>
            <person name="Daubin V."/>
            <person name="Anthouard V."/>
            <person name="Aiach N."/>
            <person name="Arnaiz O."/>
            <person name="Billaut A."/>
            <person name="Beisson J."/>
            <person name="Blanc I."/>
            <person name="Bouhouche K."/>
            <person name="Camara F."/>
            <person name="Duharcourt S."/>
            <person name="Guigo R."/>
            <person name="Gogendeau D."/>
            <person name="Katinka M."/>
            <person name="Keller A.-M."/>
            <person name="Kissmehl R."/>
            <person name="Klotz C."/>
            <person name="Koll F."/>
            <person name="Le Moue A."/>
            <person name="Lepere C."/>
            <person name="Malinsky S."/>
            <person name="Nowacki M."/>
            <person name="Nowak J.K."/>
            <person name="Plattner H."/>
            <person name="Poulain J."/>
            <person name="Ruiz F."/>
            <person name="Serrano V."/>
            <person name="Zagulski M."/>
            <person name="Dessen P."/>
            <person name="Betermier M."/>
            <person name="Weissenbach J."/>
            <person name="Scarpelli C."/>
            <person name="Schachter V."/>
            <person name="Sperling L."/>
            <person name="Meyer E."/>
            <person name="Cohen J."/>
            <person name="Wincker P."/>
        </authorList>
    </citation>
    <scope>NUCLEOTIDE SEQUENCE [LARGE SCALE GENOMIC DNA]</scope>
    <source>
        <strain evidence="1 2">Stock d4-2</strain>
    </source>
</reference>
<evidence type="ECO:0000313" key="2">
    <source>
        <dbReference type="Proteomes" id="UP000000600"/>
    </source>
</evidence>
<sequence>MNKKVNTRIPDELDNYLCVVAKHMINLLKKSNLQTYTRIAPIYRIRLIITISRMRYPQQEEKERNKDQTQEP</sequence>
<dbReference type="HOGENOM" id="CLU_2727681_0_0_1"/>
<dbReference type="InParanoid" id="A0DMG6"/>
<dbReference type="Proteomes" id="UP000000600">
    <property type="component" value="Unassembled WGS sequence"/>
</dbReference>
<keyword evidence="2" id="KW-1185">Reference proteome</keyword>
<organism evidence="1 2">
    <name type="scientific">Paramecium tetraurelia</name>
    <dbReference type="NCBI Taxonomy" id="5888"/>
    <lineage>
        <taxon>Eukaryota</taxon>
        <taxon>Sar</taxon>
        <taxon>Alveolata</taxon>
        <taxon>Ciliophora</taxon>
        <taxon>Intramacronucleata</taxon>
        <taxon>Oligohymenophorea</taxon>
        <taxon>Peniculida</taxon>
        <taxon>Parameciidae</taxon>
        <taxon>Paramecium</taxon>
    </lineage>
</organism>
<name>A0DMG6_PARTE</name>
<dbReference type="EMBL" id="CT868496">
    <property type="protein sequence ID" value="CAK84233.1"/>
    <property type="molecule type" value="Genomic_DNA"/>
</dbReference>
<dbReference type="AlphaFoldDB" id="A0DMG6"/>
<proteinExistence type="predicted"/>
<accession>A0DMG6</accession>
<protein>
    <submittedName>
        <fullName evidence="1">Uncharacterized protein</fullName>
    </submittedName>
</protein>